<dbReference type="RefSeq" id="WP_066630034.1">
    <property type="nucleotide sequence ID" value="NZ_FQXL01000026.1"/>
</dbReference>
<reference evidence="1 2" key="1">
    <citation type="submission" date="2016-04" db="EMBL/GenBank/DDBJ databases">
        <title>Genome sequence of Clostridium magnum DSM 2767.</title>
        <authorList>
            <person name="Poehlein A."/>
            <person name="Uhlig R."/>
            <person name="Fischer R."/>
            <person name="Bahl H."/>
            <person name="Daniel R."/>
        </authorList>
    </citation>
    <scope>NUCLEOTIDE SEQUENCE [LARGE SCALE GENOMIC DNA]</scope>
    <source>
        <strain evidence="1 2">DSM 2767</strain>
    </source>
</reference>
<sequence length="116" mass="13069">MESPSLWTANDLEILQMIAETIAAKITSQNKVSKALGELKREFVIELLLGKITNETMAYNQAVSLGWNTKKYFSVLEVIDSRDSYIEKKAAYICSELKNYLASVCIPTALIRLISY</sequence>
<name>A0A161WQX3_9CLOT</name>
<comment type="caution">
    <text evidence="1">The sequence shown here is derived from an EMBL/GenBank/DDBJ whole genome shotgun (WGS) entry which is preliminary data.</text>
</comment>
<dbReference type="PATRIC" id="fig|1121326.3.peg.5644"/>
<dbReference type="EMBL" id="LWAE01000011">
    <property type="protein sequence ID" value="KZL89098.1"/>
    <property type="molecule type" value="Genomic_DNA"/>
</dbReference>
<keyword evidence="2" id="KW-1185">Reference proteome</keyword>
<dbReference type="AlphaFoldDB" id="A0A161WQX3"/>
<proteinExistence type="predicted"/>
<organism evidence="1 2">
    <name type="scientific">Clostridium magnum DSM 2767</name>
    <dbReference type="NCBI Taxonomy" id="1121326"/>
    <lineage>
        <taxon>Bacteria</taxon>
        <taxon>Bacillati</taxon>
        <taxon>Bacillota</taxon>
        <taxon>Clostridia</taxon>
        <taxon>Eubacteriales</taxon>
        <taxon>Clostridiaceae</taxon>
        <taxon>Clostridium</taxon>
    </lineage>
</organism>
<dbReference type="Proteomes" id="UP000076603">
    <property type="component" value="Unassembled WGS sequence"/>
</dbReference>
<evidence type="ECO:0000313" key="2">
    <source>
        <dbReference type="Proteomes" id="UP000076603"/>
    </source>
</evidence>
<protein>
    <submittedName>
        <fullName evidence="1">Uncharacterized protein</fullName>
    </submittedName>
</protein>
<accession>A0A161WQX3</accession>
<gene>
    <name evidence="1" type="ORF">CLMAG_55840</name>
</gene>
<evidence type="ECO:0000313" key="1">
    <source>
        <dbReference type="EMBL" id="KZL89098.1"/>
    </source>
</evidence>